<dbReference type="SUPFAM" id="SSF100950">
    <property type="entry name" value="NagB/RpiA/CoA transferase-like"/>
    <property type="match status" value="1"/>
</dbReference>
<dbReference type="Pfam" id="PF01812">
    <property type="entry name" value="5-FTHF_cyc-lig"/>
    <property type="match status" value="1"/>
</dbReference>
<keyword evidence="4" id="KW-1185">Reference proteome</keyword>
<reference evidence="1" key="1">
    <citation type="journal article" date="2018" name="BMC Genomics">
        <title>Comparative genomics of the wheat fungal pathogen Pyrenophora tritici-repentis reveals chromosomal variations and genome plasticity.</title>
        <authorList>
            <person name="Moolhuijzen P."/>
            <person name="See P.T."/>
            <person name="Hane J.K."/>
            <person name="Shi G."/>
            <person name="Liu Z."/>
            <person name="Oliver R.P."/>
            <person name="Moffat C.S."/>
        </authorList>
    </citation>
    <scope>NUCLEOTIDE SEQUENCE [LARGE SCALE GENOMIC DNA]</scope>
    <source>
        <strain evidence="1">M4</strain>
    </source>
</reference>
<evidence type="ECO:0000313" key="2">
    <source>
        <dbReference type="EMBL" id="KAI1509027.1"/>
    </source>
</evidence>
<reference evidence="2" key="3">
    <citation type="journal article" date="2022" name="bioRxiv">
        <title>A global pangenome for the wheat fungal pathogen Pyrenophora tritici-repentis and prediction of effector protein structural homology.</title>
        <authorList>
            <person name="Moolhuijzen P."/>
            <person name="See P.T."/>
            <person name="Shi G."/>
            <person name="Powell H.R."/>
            <person name="Cockram J."/>
            <person name="Jorgensen L.N."/>
            <person name="Benslimane H."/>
            <person name="Strelkov S.E."/>
            <person name="Turner J."/>
            <person name="Liu Z."/>
            <person name="Moffat C.S."/>
        </authorList>
    </citation>
    <scope>NUCLEOTIDE SEQUENCE</scope>
    <source>
        <strain evidence="2">86-124</strain>
    </source>
</reference>
<dbReference type="GO" id="GO:0016874">
    <property type="term" value="F:ligase activity"/>
    <property type="evidence" value="ECO:0007669"/>
    <property type="project" value="UniProtKB-KW"/>
</dbReference>
<comment type="caution">
    <text evidence="1">The sequence shown here is derived from an EMBL/GenBank/DDBJ whole genome shotgun (WGS) entry which is preliminary data.</text>
</comment>
<name>A0A2W1CXB4_9PLEO</name>
<reference evidence="4" key="4">
    <citation type="journal article" date="2022" name="Microb. Genom.">
        <title>A global pangenome for the wheat fungal pathogen Pyrenophora tritici-repentis and prediction of effector protein structural homology.</title>
        <authorList>
            <person name="Moolhuijzen P.M."/>
            <person name="See P.T."/>
            <person name="Shi G."/>
            <person name="Powell H.R."/>
            <person name="Cockram J."/>
            <person name="Jorgensen L.N."/>
            <person name="Benslimane H."/>
            <person name="Strelkov S.E."/>
            <person name="Turner J."/>
            <person name="Liu Z."/>
            <person name="Moffat C.S."/>
        </authorList>
    </citation>
    <scope>NUCLEOTIDE SEQUENCE [LARGE SCALE GENOMIC DNA]</scope>
</reference>
<dbReference type="EMBL" id="NRDI02000022">
    <property type="protein sequence ID" value="KAI1509027.1"/>
    <property type="molecule type" value="Genomic_DNA"/>
</dbReference>
<dbReference type="Proteomes" id="UP000245464">
    <property type="component" value="Chromosome 10"/>
</dbReference>
<evidence type="ECO:0000313" key="4">
    <source>
        <dbReference type="Proteomes" id="UP000249757"/>
    </source>
</evidence>
<sequence>MTAPTSPDDDQNRKRIWARVYKQLLQHAIPDARFNYDFMCFTPDFRGSASAIDRLVALPCYKAASTILVTPDNSLERLRMQALKDGKRVLVATYRLRRGFVLLHPARIEQSKYDMAACLDGMEKPGIGRPVTLAQMRDESVKVDLCVTGGLVFNAQGVTIWEGHNLFEVQWAMLQDMKILREKAPVVAVAHGCQVVDEVELGAEKVTSDIQGEVQSDWVVTPDATVEIAAAKKPTSGIDFDTVDPEGLLNIPPLQELRGIRMMEQIMQRDGFVSKEEKPEAAPTEDEQLGISIVEKLMQSFKS</sequence>
<gene>
    <name evidence="2" type="ORF">Ptr86124_011983</name>
    <name evidence="1" type="ORF">PtrM4_045280</name>
</gene>
<keyword evidence="1" id="KW-0436">Ligase</keyword>
<dbReference type="Gene3D" id="3.40.50.10420">
    <property type="entry name" value="NagB/RpiA/CoA transferase-like"/>
    <property type="match status" value="1"/>
</dbReference>
<proteinExistence type="predicted"/>
<protein>
    <submittedName>
        <fullName evidence="1 2">5-formyltetrahydrofolate cyclo-ligase</fullName>
    </submittedName>
</protein>
<evidence type="ECO:0000313" key="1">
    <source>
        <dbReference type="EMBL" id="KAF7565094.1"/>
    </source>
</evidence>
<reference evidence="2" key="2">
    <citation type="submission" date="2021-05" db="EMBL/GenBank/DDBJ databases">
        <authorList>
            <person name="Moolhuijzen P.M."/>
            <person name="Moffat C.S."/>
        </authorList>
    </citation>
    <scope>NUCLEOTIDE SEQUENCE</scope>
    <source>
        <strain evidence="2">86-124</strain>
    </source>
</reference>
<dbReference type="AlphaFoldDB" id="A0A2W1CXB4"/>
<dbReference type="InterPro" id="IPR002698">
    <property type="entry name" value="FTHF_cligase"/>
</dbReference>
<dbReference type="EMBL" id="NQIK02000010">
    <property type="protein sequence ID" value="KAF7565094.1"/>
    <property type="molecule type" value="Genomic_DNA"/>
</dbReference>
<dbReference type="InterPro" id="IPR024185">
    <property type="entry name" value="FTHF_cligase-like_sf"/>
</dbReference>
<accession>A0A2W1CXB4</accession>
<dbReference type="Proteomes" id="UP000249757">
    <property type="component" value="Unassembled WGS sequence"/>
</dbReference>
<dbReference type="InterPro" id="IPR037171">
    <property type="entry name" value="NagB/RpiA_transferase-like"/>
</dbReference>
<organism evidence="1 3">
    <name type="scientific">Pyrenophora tritici-repentis</name>
    <dbReference type="NCBI Taxonomy" id="45151"/>
    <lineage>
        <taxon>Eukaryota</taxon>
        <taxon>Fungi</taxon>
        <taxon>Dikarya</taxon>
        <taxon>Ascomycota</taxon>
        <taxon>Pezizomycotina</taxon>
        <taxon>Dothideomycetes</taxon>
        <taxon>Pleosporomycetidae</taxon>
        <taxon>Pleosporales</taxon>
        <taxon>Pleosporineae</taxon>
        <taxon>Pleosporaceae</taxon>
        <taxon>Pyrenophora</taxon>
    </lineage>
</organism>
<dbReference type="PANTHER" id="PTHR13017:SF0">
    <property type="entry name" value="METHENYLTETRAHYDROFOLATE SYNTHASE DOMAIN-CONTAINING PROTEIN"/>
    <property type="match status" value="1"/>
</dbReference>
<dbReference type="GO" id="GO:0005737">
    <property type="term" value="C:cytoplasm"/>
    <property type="evidence" value="ECO:0007669"/>
    <property type="project" value="TreeGrafter"/>
</dbReference>
<dbReference type="OrthoDB" id="433414at2759"/>
<dbReference type="PANTHER" id="PTHR13017">
    <property type="entry name" value="5-FORMYLTETRAHYDROFOLATE CYCLO-LIGASE-RELATED"/>
    <property type="match status" value="1"/>
</dbReference>
<evidence type="ECO:0000313" key="3">
    <source>
        <dbReference type="Proteomes" id="UP000245464"/>
    </source>
</evidence>